<reference evidence="5 8" key="2">
    <citation type="submission" date="2017-09" db="EMBL/GenBank/DDBJ databases">
        <title>Extensive intraspecific genome diversity in a model arbuscular mycorrhizal fungus.</title>
        <authorList>
            <person name="Chen E.C."/>
            <person name="Morin E."/>
            <person name="Beaudet D."/>
            <person name="Noel J."/>
            <person name="Ndikumana S."/>
            <person name="Charron P."/>
            <person name="St-Onge C."/>
            <person name="Giorgi J."/>
            <person name="Grigoriev I.V."/>
            <person name="Roux C."/>
            <person name="Martin F.M."/>
            <person name="Corradi N."/>
        </authorList>
    </citation>
    <scope>NUCLEOTIDE SEQUENCE [LARGE SCALE GENOMIC DNA]</scope>
    <source>
        <strain evidence="5 8">A5</strain>
    </source>
</reference>
<sequence length="156" mass="16742">MARDFIFVFILLVTLTIINAIPFHKRTAFFGPCPNVEDTFSVKMDPDPLISPHLTTFTVTGKEVSGRIIGPLASLVVTIGATGPVQTPSAFPVCNATDCPIFSGTEYTTSGTFILNATLPKSYQIVLTMGILNSSSPQMTFLHDQILACALATIET</sequence>
<accession>A0A2I1DVC9</accession>
<dbReference type="SUPFAM" id="SSF81296">
    <property type="entry name" value="E set domains"/>
    <property type="match status" value="1"/>
</dbReference>
<feature type="chain" id="PRO_5014126674" description="Phosphatidylglycerol/phosphatidylinositol transfer protein" evidence="2">
    <location>
        <begin position="21"/>
        <end position="156"/>
    </location>
</feature>
<proteinExistence type="predicted"/>
<dbReference type="EMBL" id="CAGKOT010000025">
    <property type="protein sequence ID" value="CAB5368806.1"/>
    <property type="molecule type" value="Genomic_DNA"/>
</dbReference>
<dbReference type="Proteomes" id="UP000232722">
    <property type="component" value="Unassembled WGS sequence"/>
</dbReference>
<name>A0A2I1DVC9_9GLOM</name>
<evidence type="ECO:0000313" key="8">
    <source>
        <dbReference type="Proteomes" id="UP000232722"/>
    </source>
</evidence>
<dbReference type="VEuPathDB" id="FungiDB:RhiirA1_453402"/>
<organism evidence="5 8">
    <name type="scientific">Rhizophagus irregularis</name>
    <dbReference type="NCBI Taxonomy" id="588596"/>
    <lineage>
        <taxon>Eukaryota</taxon>
        <taxon>Fungi</taxon>
        <taxon>Fungi incertae sedis</taxon>
        <taxon>Mucoromycota</taxon>
        <taxon>Glomeromycotina</taxon>
        <taxon>Glomeromycetes</taxon>
        <taxon>Glomerales</taxon>
        <taxon>Glomeraceae</taxon>
        <taxon>Rhizophagus</taxon>
    </lineage>
</organism>
<keyword evidence="2" id="KW-0732">Signal</keyword>
<reference evidence="4" key="5">
    <citation type="submission" date="2020-05" db="EMBL/GenBank/DDBJ databases">
        <authorList>
            <person name="Rincon C."/>
            <person name="Sanders R I."/>
            <person name="Robbins C."/>
            <person name="Chaturvedi A."/>
        </authorList>
    </citation>
    <scope>NUCLEOTIDE SEQUENCE</scope>
    <source>
        <strain evidence="4">CHB12</strain>
    </source>
</reference>
<evidence type="ECO:0000256" key="1">
    <source>
        <dbReference type="ARBA" id="ARBA00016056"/>
    </source>
</evidence>
<dbReference type="InterPro" id="IPR014756">
    <property type="entry name" value="Ig_E-set"/>
</dbReference>
<dbReference type="EMBL" id="LLXJ01000250">
    <property type="protein sequence ID" value="PKC12422.1"/>
    <property type="molecule type" value="Genomic_DNA"/>
</dbReference>
<gene>
    <name evidence="4" type="ORF">CHRIB12_LOCUS11957</name>
    <name evidence="6" type="ORF">RhiirA1_453402</name>
    <name evidence="5" type="ORF">RhiirA5_373066</name>
</gene>
<protein>
    <recommendedName>
        <fullName evidence="1">Phosphatidylglycerol/phosphatidylinositol transfer protein</fullName>
    </recommendedName>
</protein>
<reference evidence="6 7" key="3">
    <citation type="submission" date="2017-10" db="EMBL/GenBank/DDBJ databases">
        <title>Extensive intraspecific genome diversity in a model arbuscular mycorrhizal fungus.</title>
        <authorList>
            <person name="Chen E.C.H."/>
            <person name="Morin E."/>
            <person name="Baudet D."/>
            <person name="Noel J."/>
            <person name="Ndikumana S."/>
            <person name="Charron P."/>
            <person name="St-Onge C."/>
            <person name="Giorgi J."/>
            <person name="Grigoriev I.V."/>
            <person name="Roux C."/>
            <person name="Martin F.M."/>
            <person name="Corradi N."/>
        </authorList>
    </citation>
    <scope>NUCLEOTIDE SEQUENCE [LARGE SCALE GENOMIC DNA]</scope>
    <source>
        <strain evidence="6 7">A1</strain>
    </source>
</reference>
<dbReference type="Proteomes" id="UP000232688">
    <property type="component" value="Unassembled WGS sequence"/>
</dbReference>
<evidence type="ECO:0000313" key="7">
    <source>
        <dbReference type="Proteomes" id="UP000232688"/>
    </source>
</evidence>
<dbReference type="VEuPathDB" id="FungiDB:RhiirFUN_009835"/>
<evidence type="ECO:0000259" key="3">
    <source>
        <dbReference type="Pfam" id="PF02221"/>
    </source>
</evidence>
<dbReference type="OrthoDB" id="2322303at2759"/>
<evidence type="ECO:0000313" key="6">
    <source>
        <dbReference type="EMBL" id="PKC71490.1"/>
    </source>
</evidence>
<evidence type="ECO:0000256" key="2">
    <source>
        <dbReference type="SAM" id="SignalP"/>
    </source>
</evidence>
<dbReference type="InterPro" id="IPR003172">
    <property type="entry name" value="ML_dom"/>
</dbReference>
<evidence type="ECO:0000313" key="5">
    <source>
        <dbReference type="EMBL" id="PKC12422.1"/>
    </source>
</evidence>
<dbReference type="EMBL" id="LLXH01000163">
    <property type="protein sequence ID" value="PKC71490.1"/>
    <property type="molecule type" value="Genomic_DNA"/>
</dbReference>
<dbReference type="Proteomes" id="UP000684084">
    <property type="component" value="Unassembled WGS sequence"/>
</dbReference>
<dbReference type="AlphaFoldDB" id="A0A2I1DVC9"/>
<comment type="caution">
    <text evidence="5">The sequence shown here is derived from an EMBL/GenBank/DDBJ whole genome shotgun (WGS) entry which is preliminary data.</text>
</comment>
<dbReference type="Pfam" id="PF02221">
    <property type="entry name" value="E1_DerP2_DerF2"/>
    <property type="match status" value="1"/>
</dbReference>
<dbReference type="VEuPathDB" id="FungiDB:FUN_006903"/>
<reference evidence="6 7" key="4">
    <citation type="submission" date="2017-10" db="EMBL/GenBank/DDBJ databases">
        <title>Genome analyses suggest a sexual origin of heterokaryosis in a supposedly ancient asexual fungus.</title>
        <authorList>
            <person name="Corradi N."/>
            <person name="Sedzielewska K."/>
            <person name="Noel J."/>
            <person name="Charron P."/>
            <person name="Farinelli L."/>
            <person name="Marton T."/>
            <person name="Kruger M."/>
            <person name="Pelin A."/>
            <person name="Brachmann A."/>
            <person name="Corradi N."/>
        </authorList>
    </citation>
    <scope>NUCLEOTIDE SEQUENCE [LARGE SCALE GENOMIC DNA]</scope>
    <source>
        <strain evidence="6 7">A1</strain>
    </source>
</reference>
<reference evidence="5 8" key="1">
    <citation type="submission" date="2016-04" db="EMBL/GenBank/DDBJ databases">
        <title>Genome analyses suggest a sexual origin of heterokaryosis in a supposedly ancient asexual fungus.</title>
        <authorList>
            <person name="Ropars J."/>
            <person name="Sedzielewska K."/>
            <person name="Noel J."/>
            <person name="Charron P."/>
            <person name="Farinelli L."/>
            <person name="Marton T."/>
            <person name="Kruger M."/>
            <person name="Pelin A."/>
            <person name="Brachmann A."/>
            <person name="Corradi N."/>
        </authorList>
    </citation>
    <scope>NUCLEOTIDE SEQUENCE [LARGE SCALE GENOMIC DNA]</scope>
    <source>
        <strain evidence="5 8">A5</strain>
    </source>
</reference>
<evidence type="ECO:0000313" key="4">
    <source>
        <dbReference type="EMBL" id="CAB5368806.1"/>
    </source>
</evidence>
<feature type="signal peptide" evidence="2">
    <location>
        <begin position="1"/>
        <end position="20"/>
    </location>
</feature>
<feature type="domain" description="MD-2-related lipid-recognition" evidence="3">
    <location>
        <begin position="41"/>
        <end position="136"/>
    </location>
</feature>